<accession>A0A0E2DLA1</accession>
<sequence>MKIEFNSYTYLYFFNTRVEELIEKVKNKIPESLKENTRRVQQKVLCLIYSDILSKVSMLGMLQSLEIFNKDELVSINGKFKLNLFTGNFVISLHYRFLLYIKSAFYISICFFELCKGFVKGKLSEKDKINIVLDDLGFEQFYNKNTIIEFNENIKCGYYPVLTPEIYTILKSKTFAGLKVNNVYFFKQPLLSVLSIVKWKLIELFFFMGVLLFSFLKELLLSFNNQYRLLLFDDKLMEVVVSMLARKNIIKNLIITNSSYCEQGTYFDKNRFKNFTTVMLWYSVNSKWFKYKKELGFPNETFTPLFKFMQLDEHYVWNNDQKDWIKKINSDANIRMFGPILFDNPKQKITSGLIESKSFNLVIFDVAPLEDDAARNIYAHSFRFYNLNACLSIIQDPITWSKGKKVKIYIKIKRQYSSHHHSEYIQFIEKCIKLGYLVNIDFSVSISSVLKEKVDLLICSPFTSVSVLGNFLQKKSIYYDPTKVLECHYGLGNYQKFISGRENLISYLDTLYEKSIKKV</sequence>
<name>A0A0E2DLA1_LEPIR</name>
<comment type="caution">
    <text evidence="1">The sequence shown here is derived from an EMBL/GenBank/DDBJ whole genome shotgun (WGS) entry which is preliminary data.</text>
</comment>
<dbReference type="RefSeq" id="WP_000687464.1">
    <property type="nucleotide sequence ID" value="NZ_AHNR02000014.1"/>
</dbReference>
<dbReference type="EMBL" id="AHNR02000014">
    <property type="protein sequence ID" value="EKR56419.1"/>
    <property type="molecule type" value="Genomic_DNA"/>
</dbReference>
<gene>
    <name evidence="1" type="ORF">LEP1GSC105_4437</name>
</gene>
<evidence type="ECO:0008006" key="3">
    <source>
        <dbReference type="Google" id="ProtNLM"/>
    </source>
</evidence>
<organism evidence="1 2">
    <name type="scientific">Leptospira interrogans str. UI 12758</name>
    <dbReference type="NCBI Taxonomy" id="1049938"/>
    <lineage>
        <taxon>Bacteria</taxon>
        <taxon>Pseudomonadati</taxon>
        <taxon>Spirochaetota</taxon>
        <taxon>Spirochaetia</taxon>
        <taxon>Leptospirales</taxon>
        <taxon>Leptospiraceae</taxon>
        <taxon>Leptospira</taxon>
    </lineage>
</organism>
<proteinExistence type="predicted"/>
<evidence type="ECO:0000313" key="2">
    <source>
        <dbReference type="Proteomes" id="UP000001340"/>
    </source>
</evidence>
<evidence type="ECO:0000313" key="1">
    <source>
        <dbReference type="EMBL" id="EKR56419.1"/>
    </source>
</evidence>
<reference evidence="1 2" key="1">
    <citation type="submission" date="2012-10" db="EMBL/GenBank/DDBJ databases">
        <authorList>
            <person name="Harkins D.M."/>
            <person name="Durkin A.S."/>
            <person name="Brinkac L.M."/>
            <person name="Haft D.H."/>
            <person name="Selengut J.D."/>
            <person name="Sanka R."/>
            <person name="DePew J."/>
            <person name="Purushe J."/>
            <person name="Chanthongthip A."/>
            <person name="Lattana O."/>
            <person name="Phetsouvanh R."/>
            <person name="Newton P.N."/>
            <person name="Vinetz J.M."/>
            <person name="Sutton G.G."/>
            <person name="Nierman W.C."/>
            <person name="Fouts D.E."/>
        </authorList>
    </citation>
    <scope>NUCLEOTIDE SEQUENCE [LARGE SCALE GENOMIC DNA]</scope>
    <source>
        <strain evidence="1 2">UI 12758</strain>
    </source>
</reference>
<dbReference type="InterPro" id="IPR030932">
    <property type="entry name" value="PFTS_polysacc"/>
</dbReference>
<dbReference type="NCBIfam" id="TIGR04417">
    <property type="entry name" value="PFTS_polysacc"/>
    <property type="match status" value="1"/>
</dbReference>
<dbReference type="Proteomes" id="UP000001340">
    <property type="component" value="Unassembled WGS sequence"/>
</dbReference>
<protein>
    <recommendedName>
        <fullName evidence="3">Polysaccharide biosynthesis PFTS motif protein</fullName>
    </recommendedName>
</protein>
<dbReference type="AlphaFoldDB" id="A0A0E2DLA1"/>